<evidence type="ECO:0000259" key="4">
    <source>
        <dbReference type="PROSITE" id="PS51898"/>
    </source>
</evidence>
<keyword evidence="2" id="KW-0233">DNA recombination</keyword>
<evidence type="ECO:0000313" key="5">
    <source>
        <dbReference type="EMBL" id="BBA18982.1"/>
    </source>
</evidence>
<geneLocation type="chloroplast" evidence="5"/>
<keyword evidence="5" id="KW-0150">Chloroplast</keyword>
<dbReference type="CDD" id="cd00397">
    <property type="entry name" value="DNA_BRE_C"/>
    <property type="match status" value="1"/>
</dbReference>
<dbReference type="AlphaFoldDB" id="A0A224APA2"/>
<dbReference type="Gene3D" id="1.10.443.10">
    <property type="entry name" value="Intergrase catalytic core"/>
    <property type="match status" value="1"/>
</dbReference>
<keyword evidence="5" id="KW-0934">Plastid</keyword>
<keyword evidence="1" id="KW-0238">DNA-binding</keyword>
<dbReference type="PANTHER" id="PTHR30349">
    <property type="entry name" value="PHAGE INTEGRASE-RELATED"/>
    <property type="match status" value="1"/>
</dbReference>
<evidence type="ECO:0000256" key="1">
    <source>
        <dbReference type="ARBA" id="ARBA00023125"/>
    </source>
</evidence>
<dbReference type="PANTHER" id="PTHR30349:SF41">
    <property type="entry name" value="INTEGRASE_RECOMBINASE PROTEIN MJ0367-RELATED"/>
    <property type="match status" value="1"/>
</dbReference>
<evidence type="ECO:0000256" key="3">
    <source>
        <dbReference type="SAM" id="Coils"/>
    </source>
</evidence>
<dbReference type="InterPro" id="IPR013762">
    <property type="entry name" value="Integrase-like_cat_sf"/>
</dbReference>
<proteinExistence type="predicted"/>
<organism evidence="5">
    <name type="scientific">Heterosigma akashiwo</name>
    <name type="common">Chromophytic alga</name>
    <name type="synonym">Heterosigma carterae</name>
    <dbReference type="NCBI Taxonomy" id="2829"/>
    <lineage>
        <taxon>Eukaryota</taxon>
        <taxon>Sar</taxon>
        <taxon>Stramenopiles</taxon>
        <taxon>Ochrophyta</taxon>
        <taxon>Raphidophyceae</taxon>
        <taxon>Chattonellales</taxon>
        <taxon>Chattonellaceae</taxon>
        <taxon>Heterosigma</taxon>
    </lineage>
</organism>
<dbReference type="InterPro" id="IPR011010">
    <property type="entry name" value="DNA_brk_join_enz"/>
</dbReference>
<keyword evidence="3" id="KW-0175">Coiled coil</keyword>
<dbReference type="Pfam" id="PF00589">
    <property type="entry name" value="Phage_integrase"/>
    <property type="match status" value="1"/>
</dbReference>
<accession>A0A224APA2</accession>
<name>A0A224APA2_HETAK</name>
<dbReference type="GO" id="GO:0015074">
    <property type="term" value="P:DNA integration"/>
    <property type="evidence" value="ECO:0007669"/>
    <property type="project" value="InterPro"/>
</dbReference>
<reference evidence="5" key="1">
    <citation type="submission" date="2017-05" db="EMBL/GenBank/DDBJ databases">
        <title>Chloroplast genome sequences of Heterosigma akashiwo, a bloom-forming raphidophyte.</title>
        <authorList>
            <person name="Ueki S."/>
        </authorList>
    </citation>
    <scope>NUCLEOTIDE SEQUENCE</scope>
    <source>
        <strain evidence="5">CCMP1596</strain>
    </source>
</reference>
<evidence type="ECO:0000256" key="2">
    <source>
        <dbReference type="ARBA" id="ARBA00023172"/>
    </source>
</evidence>
<dbReference type="GO" id="GO:0006310">
    <property type="term" value="P:DNA recombination"/>
    <property type="evidence" value="ECO:0007669"/>
    <property type="project" value="UniProtKB-KW"/>
</dbReference>
<sequence>MENKIQKENNNLALQNYETLKGKLSKVLENQRISKKKQDQILETTQKGFIGLALRNEELLKSNDQLKQQLDEVLKELNAIKQEREEKAARKEARANRKWLPKRHPMTGEIYRELMKAAEGPTYINLRTRMALCILAVTGIRINELLPLKVSQLETLFKENWIAMDRSKRGPSNHKAFLTKEGKKIIHDRQKDFQLIFLMKEPDSYFFTAETNHYKSLDRVVITRDVNNVMREVSNQLPDKPNITSHSFRIGYITQLWKDSKDIEFVKQTIGHRKLDTTSAYVNKLSDQERQKHIDQLK</sequence>
<dbReference type="SUPFAM" id="SSF56349">
    <property type="entry name" value="DNA breaking-rejoining enzymes"/>
    <property type="match status" value="1"/>
</dbReference>
<dbReference type="PROSITE" id="PS51898">
    <property type="entry name" value="TYR_RECOMBINASE"/>
    <property type="match status" value="1"/>
</dbReference>
<feature type="domain" description="Tyr recombinase" evidence="4">
    <location>
        <begin position="101"/>
        <end position="295"/>
    </location>
</feature>
<dbReference type="InterPro" id="IPR050090">
    <property type="entry name" value="Tyrosine_recombinase_XerCD"/>
</dbReference>
<gene>
    <name evidence="5" type="primary">tyrC</name>
</gene>
<feature type="coiled-coil region" evidence="3">
    <location>
        <begin position="56"/>
        <end position="94"/>
    </location>
</feature>
<dbReference type="EMBL" id="LC269924">
    <property type="protein sequence ID" value="BBA18982.1"/>
    <property type="molecule type" value="Genomic_DNA"/>
</dbReference>
<dbReference type="InterPro" id="IPR002104">
    <property type="entry name" value="Integrase_catalytic"/>
</dbReference>
<dbReference type="GO" id="GO:0003677">
    <property type="term" value="F:DNA binding"/>
    <property type="evidence" value="ECO:0007669"/>
    <property type="project" value="UniProtKB-KW"/>
</dbReference>
<protein>
    <submittedName>
        <fullName evidence="5">Putative integrase/recombinase protein</fullName>
    </submittedName>
</protein>